<dbReference type="PANTHER" id="PTHR34112:SF13">
    <property type="entry name" value="OS04G0448200 PROTEIN"/>
    <property type="match status" value="1"/>
</dbReference>
<reference evidence="1" key="1">
    <citation type="submission" date="2018-01" db="EMBL/GenBank/DDBJ databases">
        <authorList>
            <person name="Mao J.F."/>
        </authorList>
    </citation>
    <scope>NUCLEOTIDE SEQUENCE</scope>
    <source>
        <strain evidence="1">Huo1</strain>
        <tissue evidence="1">Leaf</tissue>
    </source>
</reference>
<organism evidence="1">
    <name type="scientific">Salvia splendens</name>
    <name type="common">Scarlet sage</name>
    <dbReference type="NCBI Taxonomy" id="180675"/>
    <lineage>
        <taxon>Eukaryota</taxon>
        <taxon>Viridiplantae</taxon>
        <taxon>Streptophyta</taxon>
        <taxon>Embryophyta</taxon>
        <taxon>Tracheophyta</taxon>
        <taxon>Spermatophyta</taxon>
        <taxon>Magnoliopsida</taxon>
        <taxon>eudicotyledons</taxon>
        <taxon>Gunneridae</taxon>
        <taxon>Pentapetalae</taxon>
        <taxon>asterids</taxon>
        <taxon>lamiids</taxon>
        <taxon>Lamiales</taxon>
        <taxon>Lamiaceae</taxon>
        <taxon>Nepetoideae</taxon>
        <taxon>Mentheae</taxon>
        <taxon>Salviinae</taxon>
        <taxon>Salvia</taxon>
        <taxon>Salvia subgen. Calosphace</taxon>
        <taxon>core Calosphace</taxon>
    </lineage>
</organism>
<gene>
    <name evidence="1" type="ORF">SASPL_132216</name>
</gene>
<protein>
    <submittedName>
        <fullName evidence="1">Uncharacterized protein</fullName>
    </submittedName>
</protein>
<reference evidence="1" key="2">
    <citation type="submission" date="2020-08" db="EMBL/GenBank/DDBJ databases">
        <title>Plant Genome Project.</title>
        <authorList>
            <person name="Zhang R.-G."/>
        </authorList>
    </citation>
    <scope>NUCLEOTIDE SEQUENCE</scope>
    <source>
        <strain evidence="1">Huo1</strain>
        <tissue evidence="1">Leaf</tissue>
    </source>
</reference>
<keyword evidence="2" id="KW-1185">Reference proteome</keyword>
<dbReference type="EMBL" id="PNBA02000011">
    <property type="protein sequence ID" value="KAG6409182.1"/>
    <property type="molecule type" value="Genomic_DNA"/>
</dbReference>
<evidence type="ECO:0000313" key="2">
    <source>
        <dbReference type="Proteomes" id="UP000298416"/>
    </source>
</evidence>
<evidence type="ECO:0000313" key="1">
    <source>
        <dbReference type="EMBL" id="KAG6409182.1"/>
    </source>
</evidence>
<comment type="caution">
    <text evidence="1">The sequence shown here is derived from an EMBL/GenBank/DDBJ whole genome shotgun (WGS) entry which is preliminary data.</text>
</comment>
<sequence length="88" mass="9868">MGYITNGLFGPAPEEEEAAFLRSLGWEENNDEGGLTVEEITAYYRDLTKYINSNPSPRILQIVQLLTPFDSQLEGIDEMSSSDDISYT</sequence>
<dbReference type="PANTHER" id="PTHR34112">
    <property type="entry name" value="C-JUN-AMINO-TERMINAL KINASE-INTERACTING PROTEIN"/>
    <property type="match status" value="1"/>
</dbReference>
<dbReference type="Proteomes" id="UP000298416">
    <property type="component" value="Unassembled WGS sequence"/>
</dbReference>
<name>A0A8X8ZLC4_SALSN</name>
<accession>A0A8X8ZLC4</accession>
<proteinExistence type="predicted"/>
<dbReference type="AlphaFoldDB" id="A0A8X8ZLC4"/>